<feature type="coiled-coil region" evidence="1">
    <location>
        <begin position="211"/>
        <end position="238"/>
    </location>
</feature>
<accession>A0A8J6NXM1</accession>
<evidence type="ECO:0000256" key="1">
    <source>
        <dbReference type="SAM" id="Coils"/>
    </source>
</evidence>
<dbReference type="EMBL" id="JACNJH010000207">
    <property type="protein sequence ID" value="MBC8362653.1"/>
    <property type="molecule type" value="Genomic_DNA"/>
</dbReference>
<dbReference type="Proteomes" id="UP000603434">
    <property type="component" value="Unassembled WGS sequence"/>
</dbReference>
<name>A0A8J6NXM1_9BACT</name>
<evidence type="ECO:0000313" key="3">
    <source>
        <dbReference type="Proteomes" id="UP000603434"/>
    </source>
</evidence>
<proteinExistence type="predicted"/>
<protein>
    <submittedName>
        <fullName evidence="2">Uncharacterized protein</fullName>
    </submittedName>
</protein>
<reference evidence="2 3" key="1">
    <citation type="submission" date="2020-08" db="EMBL/GenBank/DDBJ databases">
        <title>Bridging the membrane lipid divide: bacteria of the FCB group superphylum have the potential to synthesize archaeal ether lipids.</title>
        <authorList>
            <person name="Villanueva L."/>
            <person name="Von Meijenfeldt F.A.B."/>
            <person name="Westbye A.B."/>
            <person name="Yadav S."/>
            <person name="Hopmans E.C."/>
            <person name="Dutilh B.E."/>
            <person name="Sinninghe Damste J.S."/>
        </authorList>
    </citation>
    <scope>NUCLEOTIDE SEQUENCE [LARGE SCALE GENOMIC DNA]</scope>
    <source>
        <strain evidence="2">NIOZ-UU30</strain>
    </source>
</reference>
<organism evidence="2 3">
    <name type="scientific">Candidatus Desulfatibia profunda</name>
    <dbReference type="NCBI Taxonomy" id="2841695"/>
    <lineage>
        <taxon>Bacteria</taxon>
        <taxon>Pseudomonadati</taxon>
        <taxon>Thermodesulfobacteriota</taxon>
        <taxon>Desulfobacteria</taxon>
        <taxon>Desulfobacterales</taxon>
        <taxon>Desulfobacterales incertae sedis</taxon>
        <taxon>Candidatus Desulfatibia</taxon>
    </lineage>
</organism>
<gene>
    <name evidence="2" type="ORF">H8E23_14805</name>
</gene>
<keyword evidence="1" id="KW-0175">Coiled coil</keyword>
<sequence length="356" mass="40770">MRFDSDHSLERFVCRFLENRGAIIEKSSKGFDVLLSDRLSKMLETAEFIQIDTVPDSDSICSINFGSSLLDKIVNAACEAAPLVECHLHFDYLKSQGFDRLIRNQFTFHGAVGKVESFAEVRTEYLLLACKYSAQSDEQKEGLIKLIFNLENGARIADMEQNIGLAVSEFQTKEKPVNWEEERIQRIIEWVGCHLEADLAEEIAPFRNSMNRRLRRDVTSLEEYYTDLEQEMKASLERPGLSAQLIQERQQKIGLLPDELARKTDDLFKKYSIRVNLKLCGAMLIHTPAVKVLYRVSVGRKLQRLSLIYNPANKLLDPQVCRGCGLSTFSVHFCRHLHPLCPNCSQECPECKKMIE</sequence>
<dbReference type="AlphaFoldDB" id="A0A8J6NXM1"/>
<comment type="caution">
    <text evidence="2">The sequence shown here is derived from an EMBL/GenBank/DDBJ whole genome shotgun (WGS) entry which is preliminary data.</text>
</comment>
<evidence type="ECO:0000313" key="2">
    <source>
        <dbReference type="EMBL" id="MBC8362653.1"/>
    </source>
</evidence>